<comment type="caution">
    <text evidence="2">The sequence shown here is derived from an EMBL/GenBank/DDBJ whole genome shotgun (WGS) entry which is preliminary data.</text>
</comment>
<dbReference type="Proteomes" id="UP000785613">
    <property type="component" value="Unassembled WGS sequence"/>
</dbReference>
<dbReference type="Gene3D" id="1.10.1220.10">
    <property type="entry name" value="Met repressor-like"/>
    <property type="match status" value="1"/>
</dbReference>
<dbReference type="GO" id="GO:0003677">
    <property type="term" value="F:DNA binding"/>
    <property type="evidence" value="ECO:0007669"/>
    <property type="project" value="UniProtKB-KW"/>
</dbReference>
<keyword evidence="3" id="KW-1185">Reference proteome</keyword>
<evidence type="ECO:0000259" key="1">
    <source>
        <dbReference type="Pfam" id="PF03869"/>
    </source>
</evidence>
<organism evidence="2 3">
    <name type="scientific">Massilia rubra</name>
    <dbReference type="NCBI Taxonomy" id="2607910"/>
    <lineage>
        <taxon>Bacteria</taxon>
        <taxon>Pseudomonadati</taxon>
        <taxon>Pseudomonadota</taxon>
        <taxon>Betaproteobacteria</taxon>
        <taxon>Burkholderiales</taxon>
        <taxon>Oxalobacteraceae</taxon>
        <taxon>Telluria group</taxon>
        <taxon>Massilia</taxon>
    </lineage>
</organism>
<gene>
    <name evidence="2" type="ORF">F0185_23635</name>
</gene>
<dbReference type="InterPro" id="IPR013321">
    <property type="entry name" value="Arc_rbn_hlx_hlx"/>
</dbReference>
<dbReference type="InterPro" id="IPR010985">
    <property type="entry name" value="Ribbon_hlx_hlx"/>
</dbReference>
<dbReference type="SUPFAM" id="SSF47598">
    <property type="entry name" value="Ribbon-helix-helix"/>
    <property type="match status" value="1"/>
</dbReference>
<name>A0ABX0M2V5_9BURK</name>
<dbReference type="EMBL" id="VUYU01000019">
    <property type="protein sequence ID" value="NHZ36561.1"/>
    <property type="molecule type" value="Genomic_DNA"/>
</dbReference>
<feature type="domain" description="Arc-like DNA binding" evidence="1">
    <location>
        <begin position="38"/>
        <end position="77"/>
    </location>
</feature>
<proteinExistence type="predicted"/>
<protein>
    <submittedName>
        <fullName evidence="2">Arc family DNA-binding protein</fullName>
    </submittedName>
</protein>
<keyword evidence="2" id="KW-0238">DNA-binding</keyword>
<dbReference type="InterPro" id="IPR005569">
    <property type="entry name" value="Arc_DNA-bd_dom"/>
</dbReference>
<accession>A0ABX0M2V5</accession>
<evidence type="ECO:0000313" key="3">
    <source>
        <dbReference type="Proteomes" id="UP000785613"/>
    </source>
</evidence>
<reference evidence="2 3" key="1">
    <citation type="submission" date="2019-09" db="EMBL/GenBank/DDBJ databases">
        <title>Taxonomy of Antarctic Massilia spp.: description of Massilia rubra sp. nov., Massilia aquatica sp. nov., Massilia mucilaginosa sp. nov., Massilia frigida sp. nov. isolated from streams, lakes and regoliths.</title>
        <authorList>
            <person name="Holochova P."/>
            <person name="Sedlacek I."/>
            <person name="Kralova S."/>
            <person name="Maslanova I."/>
            <person name="Busse H.-J."/>
            <person name="Stankova E."/>
            <person name="Vrbovska V."/>
            <person name="Kovarovic V."/>
            <person name="Bartak M."/>
            <person name="Svec P."/>
            <person name="Pantucek R."/>
        </authorList>
    </citation>
    <scope>NUCLEOTIDE SEQUENCE [LARGE SCALE GENOMIC DNA]</scope>
    <source>
        <strain evidence="2 3">CCM 8692</strain>
    </source>
</reference>
<sequence>MRYMPSCLIVKIWHGAMRKLGGYMSQIQSGGQAQHNAKDRFILRFHDEGQRAAMKARAAANKRSMNAEILVLIEQGLATALADVGRATS</sequence>
<evidence type="ECO:0000313" key="2">
    <source>
        <dbReference type="EMBL" id="NHZ36561.1"/>
    </source>
</evidence>
<dbReference type="Pfam" id="PF03869">
    <property type="entry name" value="Arc"/>
    <property type="match status" value="1"/>
</dbReference>